<protein>
    <submittedName>
        <fullName evidence="1">Uncharacterized protein</fullName>
    </submittedName>
</protein>
<keyword evidence="2" id="KW-1185">Reference proteome</keyword>
<accession>A0ABT0Q1D0</accession>
<name>A0ABT0Q1D0_9RHOB</name>
<dbReference type="RefSeq" id="WP_249708304.1">
    <property type="nucleotide sequence ID" value="NZ_JAMFMB010000007.1"/>
</dbReference>
<proteinExistence type="predicted"/>
<dbReference type="EMBL" id="JAMFMB010000007">
    <property type="protein sequence ID" value="MCL6283392.1"/>
    <property type="molecule type" value="Genomic_DNA"/>
</dbReference>
<comment type="caution">
    <text evidence="1">The sequence shown here is derived from an EMBL/GenBank/DDBJ whole genome shotgun (WGS) entry which is preliminary data.</text>
</comment>
<evidence type="ECO:0000313" key="1">
    <source>
        <dbReference type="EMBL" id="MCL6283392.1"/>
    </source>
</evidence>
<reference evidence="1" key="1">
    <citation type="submission" date="2022-05" db="EMBL/GenBank/DDBJ databases">
        <authorList>
            <person name="Park J.-S."/>
        </authorList>
    </citation>
    <scope>NUCLEOTIDE SEQUENCE</scope>
    <source>
        <strain evidence="1">2012CJ41-6</strain>
    </source>
</reference>
<evidence type="ECO:0000313" key="2">
    <source>
        <dbReference type="Proteomes" id="UP001203880"/>
    </source>
</evidence>
<gene>
    <name evidence="1" type="ORF">M3P21_07580</name>
</gene>
<organism evidence="1 2">
    <name type="scientific">Ruegeria spongiae</name>
    <dbReference type="NCBI Taxonomy" id="2942209"/>
    <lineage>
        <taxon>Bacteria</taxon>
        <taxon>Pseudomonadati</taxon>
        <taxon>Pseudomonadota</taxon>
        <taxon>Alphaproteobacteria</taxon>
        <taxon>Rhodobacterales</taxon>
        <taxon>Roseobacteraceae</taxon>
        <taxon>Ruegeria</taxon>
    </lineage>
</organism>
<dbReference type="Proteomes" id="UP001203880">
    <property type="component" value="Unassembled WGS sequence"/>
</dbReference>
<sequence length="47" mass="5284">MIEVFLAAMATIALALYGQIRMRARNIRRNRARQQVGLTAPSLLDRG</sequence>